<dbReference type="Proteomes" id="UP000729402">
    <property type="component" value="Unassembled WGS sequence"/>
</dbReference>
<protein>
    <submittedName>
        <fullName evidence="2">Uncharacterized protein</fullName>
    </submittedName>
</protein>
<evidence type="ECO:0000313" key="3">
    <source>
        <dbReference type="Proteomes" id="UP000729402"/>
    </source>
</evidence>
<organism evidence="2 3">
    <name type="scientific">Zizania palustris</name>
    <name type="common">Northern wild rice</name>
    <dbReference type="NCBI Taxonomy" id="103762"/>
    <lineage>
        <taxon>Eukaryota</taxon>
        <taxon>Viridiplantae</taxon>
        <taxon>Streptophyta</taxon>
        <taxon>Embryophyta</taxon>
        <taxon>Tracheophyta</taxon>
        <taxon>Spermatophyta</taxon>
        <taxon>Magnoliopsida</taxon>
        <taxon>Liliopsida</taxon>
        <taxon>Poales</taxon>
        <taxon>Poaceae</taxon>
        <taxon>BOP clade</taxon>
        <taxon>Oryzoideae</taxon>
        <taxon>Oryzeae</taxon>
        <taxon>Zizaniinae</taxon>
        <taxon>Zizania</taxon>
    </lineage>
</organism>
<comment type="caution">
    <text evidence="2">The sequence shown here is derived from an EMBL/GenBank/DDBJ whole genome shotgun (WGS) entry which is preliminary data.</text>
</comment>
<dbReference type="AlphaFoldDB" id="A0A8J5T0U1"/>
<evidence type="ECO:0000313" key="2">
    <source>
        <dbReference type="EMBL" id="KAG8065451.1"/>
    </source>
</evidence>
<feature type="region of interest" description="Disordered" evidence="1">
    <location>
        <begin position="48"/>
        <end position="67"/>
    </location>
</feature>
<sequence length="67" mass="7457">MSGCRDNFIDINTVICGTFKFSVVSEVMIEGSDIVLFEGKTREHLPLTGGILHPKVGHQNHQPHPDR</sequence>
<reference evidence="2" key="1">
    <citation type="journal article" date="2021" name="bioRxiv">
        <title>Whole Genome Assembly and Annotation of Northern Wild Rice, Zizania palustris L., Supports a Whole Genome Duplication in the Zizania Genus.</title>
        <authorList>
            <person name="Haas M."/>
            <person name="Kono T."/>
            <person name="Macchietto M."/>
            <person name="Millas R."/>
            <person name="McGilp L."/>
            <person name="Shao M."/>
            <person name="Duquette J."/>
            <person name="Hirsch C.N."/>
            <person name="Kimball J."/>
        </authorList>
    </citation>
    <scope>NUCLEOTIDE SEQUENCE</scope>
    <source>
        <tissue evidence="2">Fresh leaf tissue</tissue>
    </source>
</reference>
<dbReference type="EMBL" id="JAAALK010000285">
    <property type="protein sequence ID" value="KAG8065451.1"/>
    <property type="molecule type" value="Genomic_DNA"/>
</dbReference>
<proteinExistence type="predicted"/>
<accession>A0A8J5T0U1</accession>
<gene>
    <name evidence="2" type="ORF">GUJ93_ZPchr0004g39018</name>
</gene>
<evidence type="ECO:0000256" key="1">
    <source>
        <dbReference type="SAM" id="MobiDB-lite"/>
    </source>
</evidence>
<reference evidence="2" key="2">
    <citation type="submission" date="2021-02" db="EMBL/GenBank/DDBJ databases">
        <authorList>
            <person name="Kimball J.A."/>
            <person name="Haas M.W."/>
            <person name="Macchietto M."/>
            <person name="Kono T."/>
            <person name="Duquette J."/>
            <person name="Shao M."/>
        </authorList>
    </citation>
    <scope>NUCLEOTIDE SEQUENCE</scope>
    <source>
        <tissue evidence="2">Fresh leaf tissue</tissue>
    </source>
</reference>
<keyword evidence="3" id="KW-1185">Reference proteome</keyword>
<name>A0A8J5T0U1_ZIZPA</name>